<comment type="caution">
    <text evidence="14">The sequence shown here is derived from an EMBL/GenBank/DDBJ whole genome shotgun (WGS) entry which is preliminary data.</text>
</comment>
<dbReference type="InterPro" id="IPR048680">
    <property type="entry name" value="COG4_N"/>
</dbReference>
<evidence type="ECO:0000256" key="10">
    <source>
        <dbReference type="ARBA" id="ARBA00023136"/>
    </source>
</evidence>
<dbReference type="InterPro" id="IPR048682">
    <property type="entry name" value="COG4"/>
</dbReference>
<evidence type="ECO:0000256" key="9">
    <source>
        <dbReference type="ARBA" id="ARBA00023034"/>
    </source>
</evidence>
<feature type="transmembrane region" description="Helical" evidence="12">
    <location>
        <begin position="1201"/>
        <end position="1220"/>
    </location>
</feature>
<accession>A0A8X6X3H4</accession>
<dbReference type="Proteomes" id="UP000886998">
    <property type="component" value="Unassembled WGS sequence"/>
</dbReference>
<keyword evidence="15" id="KW-1185">Reference proteome</keyword>
<dbReference type="Gene3D" id="1.20.58.1970">
    <property type="match status" value="1"/>
</dbReference>
<dbReference type="PANTHER" id="PTHR24016">
    <property type="entry name" value="CONSERVED OLIGOMERIC GOLGI COMPLEX SUBUNIT 4"/>
    <property type="match status" value="1"/>
</dbReference>
<dbReference type="Gene3D" id="1.10.287.1060">
    <property type="entry name" value="ESAT-6-like"/>
    <property type="match status" value="1"/>
</dbReference>
<keyword evidence="10 12" id="KW-0472">Membrane</keyword>
<dbReference type="GO" id="GO:0017119">
    <property type="term" value="C:Golgi transport complex"/>
    <property type="evidence" value="ECO:0007669"/>
    <property type="project" value="TreeGrafter"/>
</dbReference>
<comment type="similarity">
    <text evidence="3">Belongs to the COG4 family.</text>
</comment>
<dbReference type="Pfam" id="PF08318">
    <property type="entry name" value="COG4_m"/>
    <property type="match status" value="1"/>
</dbReference>
<dbReference type="AlphaFoldDB" id="A0A8X6X3H4"/>
<evidence type="ECO:0000256" key="1">
    <source>
        <dbReference type="ARBA" id="ARBA00004141"/>
    </source>
</evidence>
<dbReference type="GO" id="GO:0007030">
    <property type="term" value="P:Golgi organization"/>
    <property type="evidence" value="ECO:0007669"/>
    <property type="project" value="TreeGrafter"/>
</dbReference>
<reference evidence="14" key="1">
    <citation type="submission" date="2020-08" db="EMBL/GenBank/DDBJ databases">
        <title>Multicomponent nature underlies the extraordinary mechanical properties of spider dragline silk.</title>
        <authorList>
            <person name="Kono N."/>
            <person name="Nakamura H."/>
            <person name="Mori M."/>
            <person name="Yoshida Y."/>
            <person name="Ohtoshi R."/>
            <person name="Malay A.D."/>
            <person name="Moran D.A.P."/>
            <person name="Tomita M."/>
            <person name="Numata K."/>
            <person name="Arakawa K."/>
        </authorList>
    </citation>
    <scope>NUCLEOTIDE SEQUENCE</scope>
</reference>
<keyword evidence="7" id="KW-0653">Protein transport</keyword>
<keyword evidence="5" id="KW-0813">Transport</keyword>
<evidence type="ECO:0000256" key="3">
    <source>
        <dbReference type="ARBA" id="ARBA00009215"/>
    </source>
</evidence>
<feature type="transmembrane region" description="Helical" evidence="12">
    <location>
        <begin position="928"/>
        <end position="946"/>
    </location>
</feature>
<dbReference type="FunFam" id="1.10.287.1060:FF:000014">
    <property type="entry name" value="conserved oligomeric Golgi complex subunit 4"/>
    <property type="match status" value="1"/>
</dbReference>
<name>A0A8X6X3H4_9ARAC</name>
<evidence type="ECO:0000256" key="2">
    <source>
        <dbReference type="ARBA" id="ARBA00004395"/>
    </source>
</evidence>
<dbReference type="InterPro" id="IPR048684">
    <property type="entry name" value="COG4_C"/>
</dbReference>
<feature type="transmembrane region" description="Helical" evidence="12">
    <location>
        <begin position="1046"/>
        <end position="1066"/>
    </location>
</feature>
<dbReference type="EMBL" id="BMAV01004788">
    <property type="protein sequence ID" value="GFY45344.1"/>
    <property type="molecule type" value="Genomic_DNA"/>
</dbReference>
<evidence type="ECO:0000256" key="6">
    <source>
        <dbReference type="ARBA" id="ARBA00022692"/>
    </source>
</evidence>
<feature type="transmembrane region" description="Helical" evidence="12">
    <location>
        <begin position="832"/>
        <end position="850"/>
    </location>
</feature>
<evidence type="ECO:0000256" key="8">
    <source>
        <dbReference type="ARBA" id="ARBA00022989"/>
    </source>
</evidence>
<proteinExistence type="inferred from homology"/>
<protein>
    <recommendedName>
        <fullName evidence="4">Conserved oligomeric Golgi complex subunit 4</fullName>
    </recommendedName>
    <alternativeName>
        <fullName evidence="11">Component of oligomeric Golgi complex 4</fullName>
    </alternativeName>
</protein>
<feature type="domain" description="COG4 transport protein middle alpha-helical bundle" evidence="13">
    <location>
        <begin position="164"/>
        <end position="473"/>
    </location>
</feature>
<dbReference type="OrthoDB" id="47059at2759"/>
<feature type="transmembrane region" description="Helical" evidence="12">
    <location>
        <begin position="896"/>
        <end position="916"/>
    </location>
</feature>
<feature type="transmembrane region" description="Helical" evidence="12">
    <location>
        <begin position="1135"/>
        <end position="1154"/>
    </location>
</feature>
<feature type="transmembrane region" description="Helical" evidence="12">
    <location>
        <begin position="958"/>
        <end position="984"/>
    </location>
</feature>
<evidence type="ECO:0000259" key="13">
    <source>
        <dbReference type="SMART" id="SM00762"/>
    </source>
</evidence>
<evidence type="ECO:0000256" key="4">
    <source>
        <dbReference type="ARBA" id="ARBA00020975"/>
    </source>
</evidence>
<evidence type="ECO:0000256" key="5">
    <source>
        <dbReference type="ARBA" id="ARBA00022448"/>
    </source>
</evidence>
<keyword evidence="9" id="KW-0333">Golgi apparatus</keyword>
<dbReference type="GO" id="GO:0015031">
    <property type="term" value="P:protein transport"/>
    <property type="evidence" value="ECO:0007669"/>
    <property type="project" value="UniProtKB-KW"/>
</dbReference>
<dbReference type="SMART" id="SM00762">
    <property type="entry name" value="Cog4"/>
    <property type="match status" value="1"/>
</dbReference>
<dbReference type="GO" id="GO:0000139">
    <property type="term" value="C:Golgi membrane"/>
    <property type="evidence" value="ECO:0007669"/>
    <property type="project" value="UniProtKB-SubCell"/>
</dbReference>
<dbReference type="Pfam" id="PF03062">
    <property type="entry name" value="MBOAT"/>
    <property type="match status" value="1"/>
</dbReference>
<keyword evidence="8 12" id="KW-1133">Transmembrane helix</keyword>
<feature type="transmembrane region" description="Helical" evidence="12">
    <location>
        <begin position="1160"/>
        <end position="1180"/>
    </location>
</feature>
<dbReference type="Pfam" id="PF20663">
    <property type="entry name" value="COG4_N"/>
    <property type="match status" value="1"/>
</dbReference>
<evidence type="ECO:0000256" key="12">
    <source>
        <dbReference type="SAM" id="Phobius"/>
    </source>
</evidence>
<evidence type="ECO:0000313" key="14">
    <source>
        <dbReference type="EMBL" id="GFY45344.1"/>
    </source>
</evidence>
<evidence type="ECO:0000313" key="15">
    <source>
        <dbReference type="Proteomes" id="UP000886998"/>
    </source>
</evidence>
<feature type="transmembrane region" description="Helical" evidence="12">
    <location>
        <begin position="1004"/>
        <end position="1025"/>
    </location>
</feature>
<dbReference type="Pfam" id="PF20662">
    <property type="entry name" value="COG4_C"/>
    <property type="match status" value="1"/>
</dbReference>
<dbReference type="InterPro" id="IPR004299">
    <property type="entry name" value="MBOAT_fam"/>
</dbReference>
<evidence type="ECO:0000256" key="7">
    <source>
        <dbReference type="ARBA" id="ARBA00022927"/>
    </source>
</evidence>
<feature type="transmembrane region" description="Helical" evidence="12">
    <location>
        <begin position="1232"/>
        <end position="1255"/>
    </location>
</feature>
<feature type="transmembrane region" description="Helical" evidence="12">
    <location>
        <begin position="1105"/>
        <end position="1123"/>
    </location>
</feature>
<feature type="transmembrane region" description="Helical" evidence="12">
    <location>
        <begin position="770"/>
        <end position="787"/>
    </location>
</feature>
<dbReference type="PANTHER" id="PTHR24016:SF0">
    <property type="entry name" value="CONSERVED OLIGOMERIC GOLGI COMPLEX SUBUNIT 4"/>
    <property type="match status" value="1"/>
</dbReference>
<dbReference type="InterPro" id="IPR013167">
    <property type="entry name" value="COG4_M"/>
</dbReference>
<dbReference type="GO" id="GO:0006890">
    <property type="term" value="P:retrograde vesicle-mediated transport, Golgi to endoplasmic reticulum"/>
    <property type="evidence" value="ECO:0007669"/>
    <property type="project" value="TreeGrafter"/>
</dbReference>
<organism evidence="14 15">
    <name type="scientific">Trichonephila inaurata madagascariensis</name>
    <dbReference type="NCBI Taxonomy" id="2747483"/>
    <lineage>
        <taxon>Eukaryota</taxon>
        <taxon>Metazoa</taxon>
        <taxon>Ecdysozoa</taxon>
        <taxon>Arthropoda</taxon>
        <taxon>Chelicerata</taxon>
        <taxon>Arachnida</taxon>
        <taxon>Araneae</taxon>
        <taxon>Araneomorphae</taxon>
        <taxon>Entelegynae</taxon>
        <taxon>Araneoidea</taxon>
        <taxon>Nephilidae</taxon>
        <taxon>Trichonephila</taxon>
        <taxon>Trichonephila inaurata</taxon>
    </lineage>
</organism>
<feature type="transmembrane region" description="Helical" evidence="12">
    <location>
        <begin position="856"/>
        <end position="884"/>
    </location>
</feature>
<comment type="subcellular location">
    <subcellularLocation>
        <location evidence="2">Golgi apparatus membrane</location>
        <topology evidence="2">Peripheral membrane protein</topology>
    </subcellularLocation>
    <subcellularLocation>
        <location evidence="1">Membrane</location>
        <topology evidence="1">Multi-pass membrane protein</topology>
    </subcellularLocation>
</comment>
<keyword evidence="6 12" id="KW-0812">Transmembrane</keyword>
<gene>
    <name evidence="14" type="primary">COG4</name>
    <name evidence="14" type="ORF">TNIN_21331</name>
</gene>
<sequence length="1274" mass="146400">MATDTELNININSIEDARRAYEFYSEREKKLDAELQTFIEQHDRQDDKVLSLQKMMPQLQLAHSDAQQLSGMIAFTSALAENISSKVKQLDVTRSRVLECMQRVEDILDLKFCTDGVQTALQNEDYEQAAAHIHRFLSLDKTVLKKSAADSNEGSSLDEAFEKLHEAETQLKAIVMRKFDEAVRDEDVASVERFFKIFPLLNQHNEGLKKFSTYLCSQIAEKSQKNLKSAQSVSPSDKRWTVKYADIATLLFEGIARIIEIHQPLVETYYGPGRLFSVIEVIQKECDRQIKRVLDEFKVQREFQKKSLSLQQMNRIPYRTTERLDPKELDSLLAEITILSTRSQLYLRFIRRRIMGDIEISSPDEKKKTEEVARLNKLLKECELSRLMHDILGTYVTMEEYFMRESIHKAVSMDVVEENSLTSSMLDDVFFIAKKCLRRAISSSNADIVCAMLNHATSLLQTDFYDVLNEKVKLGFPSSILDFGQAYSVFQSIQPSDIDKSKTEFLVTLNNAEVACEFVRTLRCNLEEEVQKMFPHASDQDGAKLESCLSEITSVNFKLQQLISYGRTHLCTTVVKPRIKPWVDSFQSASHIITDDEFVQYEANDGARPFIQNFIISTDGFLKSLKDSLTTSNFDAVVSLLATELTSQFEKAVMTCQFNRLGGLLFEKELRLIIAFLTTVTTWTIRDKFARLTQIASILNLENVNEILDTWGSNSGSLTWRLTPTEVRQVLALRKDFKSEDIKLLYCRNALTASVINFVIVVKMMKLEKFFYWMVWSASTLYALFRFKNSCAHHYTISPSDFKKGWGILGFFHIKDNSDVEWLILTSTFKKFYMLFLFQVICTNIILRINRTITPFFYAVFSVISLSLIIGYAAAAVFIFYPSLMYIFHTFHRKSLCYMMTICALFFIHHPLFNFIRVNIPMGDSESFLFDVGIAWLILKSLSFAIDRIDSKKTSRGTSIFTDIFCVLSYSLYLPVLFTGPIITYETFCNQMLKTAQPLPLKELIHRFLLLFRHILWYFVYEFLLHYIYSHAVQFYPDAVQNYDSFALCGLGYALPKMFFLKYYIIYGVSKCISKLEDIELPPPPKCISCVHLSSELWRHFDRGLYLWILKYLYLPAGGARVHGSMLINRACGQILRKIQALCICFTFVCIWHGMDTSIVVSTCLNCVLVASEIAVKFFLTTETGKLFKTFSPGAQTRISAAFATPHFLMMCISCCFFLSNFHIGMLIIKKVVLGGITPLGPLLLIMYCGCHVSISWKEHQQNSKPVIMYNKSS</sequence>
<evidence type="ECO:0000256" key="11">
    <source>
        <dbReference type="ARBA" id="ARBA00031340"/>
    </source>
</evidence>